<organism evidence="1 2">
    <name type="scientific">Nibea albiflora</name>
    <name type="common">Yellow drum</name>
    <name type="synonym">Corvina albiflora</name>
    <dbReference type="NCBI Taxonomy" id="240163"/>
    <lineage>
        <taxon>Eukaryota</taxon>
        <taxon>Metazoa</taxon>
        <taxon>Chordata</taxon>
        <taxon>Craniata</taxon>
        <taxon>Vertebrata</taxon>
        <taxon>Euteleostomi</taxon>
        <taxon>Actinopterygii</taxon>
        <taxon>Neopterygii</taxon>
        <taxon>Teleostei</taxon>
        <taxon>Neoteleostei</taxon>
        <taxon>Acanthomorphata</taxon>
        <taxon>Eupercaria</taxon>
        <taxon>Sciaenidae</taxon>
        <taxon>Nibea</taxon>
    </lineage>
</organism>
<feature type="non-terminal residue" evidence="1">
    <location>
        <position position="1"/>
    </location>
</feature>
<dbReference type="Proteomes" id="UP000805704">
    <property type="component" value="Chromosome 12"/>
</dbReference>
<protein>
    <submittedName>
        <fullName evidence="1">Uncharacterized protein</fullName>
    </submittedName>
</protein>
<dbReference type="EMBL" id="CM024800">
    <property type="protein sequence ID" value="KAG8012538.1"/>
    <property type="molecule type" value="Genomic_DNA"/>
</dbReference>
<name>A0ACB7FF95_NIBAL</name>
<evidence type="ECO:0000313" key="1">
    <source>
        <dbReference type="EMBL" id="KAG8012538.1"/>
    </source>
</evidence>
<sequence length="95" mass="10414">CAERKSALLGAACVPQRLSPTAERYKETETERDRYSHEAFPGIGSTALLLSGDWISTGPVPATMGQCYTLSVAELWLYEWLLAVVVQSVILLTLI</sequence>
<proteinExistence type="predicted"/>
<keyword evidence="2" id="KW-1185">Reference proteome</keyword>
<accession>A0ACB7FF95</accession>
<comment type="caution">
    <text evidence="1">The sequence shown here is derived from an EMBL/GenBank/DDBJ whole genome shotgun (WGS) entry which is preliminary data.</text>
</comment>
<gene>
    <name evidence="1" type="ORF">GBF38_020332</name>
</gene>
<evidence type="ECO:0000313" key="2">
    <source>
        <dbReference type="Proteomes" id="UP000805704"/>
    </source>
</evidence>
<reference evidence="1" key="1">
    <citation type="submission" date="2020-04" db="EMBL/GenBank/DDBJ databases">
        <title>A chromosome-scale assembly and high-density genetic map of the yellow drum (Nibea albiflora) genome.</title>
        <authorList>
            <person name="Xu D."/>
            <person name="Zhang W."/>
            <person name="Chen R."/>
            <person name="Tan P."/>
            <person name="Wang L."/>
            <person name="Song H."/>
            <person name="Tian L."/>
            <person name="Zhu Q."/>
            <person name="Wang B."/>
        </authorList>
    </citation>
    <scope>NUCLEOTIDE SEQUENCE</scope>
    <source>
        <strain evidence="1">ZJHYS-2018</strain>
    </source>
</reference>